<proteinExistence type="predicted"/>
<keyword evidence="2" id="KW-1185">Reference proteome</keyword>
<gene>
    <name evidence="1" type="ORF">LVIROSA_LOCUS16693</name>
</gene>
<dbReference type="Proteomes" id="UP001157418">
    <property type="component" value="Unassembled WGS sequence"/>
</dbReference>
<accession>A0AAU9NA55</accession>
<evidence type="ECO:0000313" key="2">
    <source>
        <dbReference type="Proteomes" id="UP001157418"/>
    </source>
</evidence>
<sequence length="121" mass="13732">MTPPLLLHCRCRRRRTRFRCSGQRLPSRRTTVSCRCPSHRKNRRSAAVLPLRVVAVFPTAILSRRCNAATVGQERRCCRLMSGTRWVAASGSREWCVCGRCLAAAAIFCRYAAVAALFRRH</sequence>
<dbReference type="AlphaFoldDB" id="A0AAU9NA55"/>
<reference evidence="1 2" key="1">
    <citation type="submission" date="2022-01" db="EMBL/GenBank/DDBJ databases">
        <authorList>
            <person name="Xiong W."/>
            <person name="Schranz E."/>
        </authorList>
    </citation>
    <scope>NUCLEOTIDE SEQUENCE [LARGE SCALE GENOMIC DNA]</scope>
</reference>
<comment type="caution">
    <text evidence="1">The sequence shown here is derived from an EMBL/GenBank/DDBJ whole genome shotgun (WGS) entry which is preliminary data.</text>
</comment>
<name>A0AAU9NA55_9ASTR</name>
<organism evidence="1 2">
    <name type="scientific">Lactuca virosa</name>
    <dbReference type="NCBI Taxonomy" id="75947"/>
    <lineage>
        <taxon>Eukaryota</taxon>
        <taxon>Viridiplantae</taxon>
        <taxon>Streptophyta</taxon>
        <taxon>Embryophyta</taxon>
        <taxon>Tracheophyta</taxon>
        <taxon>Spermatophyta</taxon>
        <taxon>Magnoliopsida</taxon>
        <taxon>eudicotyledons</taxon>
        <taxon>Gunneridae</taxon>
        <taxon>Pentapetalae</taxon>
        <taxon>asterids</taxon>
        <taxon>campanulids</taxon>
        <taxon>Asterales</taxon>
        <taxon>Asteraceae</taxon>
        <taxon>Cichorioideae</taxon>
        <taxon>Cichorieae</taxon>
        <taxon>Lactucinae</taxon>
        <taxon>Lactuca</taxon>
    </lineage>
</organism>
<protein>
    <submittedName>
        <fullName evidence="1">Uncharacterized protein</fullName>
    </submittedName>
</protein>
<evidence type="ECO:0000313" key="1">
    <source>
        <dbReference type="EMBL" id="CAH1429868.1"/>
    </source>
</evidence>
<dbReference type="EMBL" id="CAKMRJ010003185">
    <property type="protein sequence ID" value="CAH1429868.1"/>
    <property type="molecule type" value="Genomic_DNA"/>
</dbReference>